<protein>
    <submittedName>
        <fullName evidence="1">Uncharacterized protein</fullName>
    </submittedName>
</protein>
<organism evidence="1 2">
    <name type="scientific">Methylobacterium goesingense</name>
    <dbReference type="NCBI Taxonomy" id="243690"/>
    <lineage>
        <taxon>Bacteria</taxon>
        <taxon>Pseudomonadati</taxon>
        <taxon>Pseudomonadota</taxon>
        <taxon>Alphaproteobacteria</taxon>
        <taxon>Hyphomicrobiales</taxon>
        <taxon>Methylobacteriaceae</taxon>
        <taxon>Methylobacterium</taxon>
    </lineage>
</organism>
<name>A0ABV2LAF4_9HYPH</name>
<gene>
    <name evidence="1" type="ORF">ABID43_004401</name>
</gene>
<sequence length="178" mass="19687">MTENHLSPQKHMVCISIDPWHLNYLQGLSRRNAPISRHYRGFDSFSRHCGSQDYQSEKGQAMTGLRIPPRVAARPSQIEWDDDELLTLPEAAALMWPNGPLTVSSLRTAVRDGQLQVVVVAGKILTNRAALRKMGTCGDLAPAGVGRRQAVSDRASPADLEALQDAMLWSLQRGTCRE</sequence>
<keyword evidence="2" id="KW-1185">Reference proteome</keyword>
<dbReference type="RefSeq" id="WP_238280918.1">
    <property type="nucleotide sequence ID" value="NZ_BPQL01000105.1"/>
</dbReference>
<accession>A0ABV2LAF4</accession>
<proteinExistence type="predicted"/>
<evidence type="ECO:0000313" key="2">
    <source>
        <dbReference type="Proteomes" id="UP001549145"/>
    </source>
</evidence>
<dbReference type="EMBL" id="JBEPMM010000019">
    <property type="protein sequence ID" value="MET3694838.1"/>
    <property type="molecule type" value="Genomic_DNA"/>
</dbReference>
<dbReference type="Proteomes" id="UP001549145">
    <property type="component" value="Unassembled WGS sequence"/>
</dbReference>
<comment type="caution">
    <text evidence="1">The sequence shown here is derived from an EMBL/GenBank/DDBJ whole genome shotgun (WGS) entry which is preliminary data.</text>
</comment>
<evidence type="ECO:0000313" key="1">
    <source>
        <dbReference type="EMBL" id="MET3694838.1"/>
    </source>
</evidence>
<reference evidence="1 2" key="1">
    <citation type="submission" date="2024-06" db="EMBL/GenBank/DDBJ databases">
        <title>Genomic Encyclopedia of Type Strains, Phase IV (KMG-IV): sequencing the most valuable type-strain genomes for metagenomic binning, comparative biology and taxonomic classification.</title>
        <authorList>
            <person name="Goeker M."/>
        </authorList>
    </citation>
    <scope>NUCLEOTIDE SEQUENCE [LARGE SCALE GENOMIC DNA]</scope>
    <source>
        <strain evidence="1 2">DSM 21331</strain>
    </source>
</reference>